<dbReference type="PIRSF" id="PIRSF006641">
    <property type="entry name" value="CHP00092"/>
    <property type="match status" value="1"/>
</dbReference>
<keyword evidence="3 6" id="KW-0547">Nucleotide-binding</keyword>
<evidence type="ECO:0000256" key="3">
    <source>
        <dbReference type="ARBA" id="ARBA00022741"/>
    </source>
</evidence>
<evidence type="ECO:0000259" key="7">
    <source>
        <dbReference type="PROSITE" id="PS51710"/>
    </source>
</evidence>
<dbReference type="InterPro" id="IPR006073">
    <property type="entry name" value="GTP-bd"/>
</dbReference>
<dbReference type="PRINTS" id="PR00326">
    <property type="entry name" value="GTP1OBG"/>
</dbReference>
<evidence type="ECO:0000256" key="5">
    <source>
        <dbReference type="ARBA" id="ARBA00022842"/>
    </source>
</evidence>
<comment type="function">
    <text evidence="6">ATPase that binds to both the 70S ribosome and the 50S ribosomal subunit in a nucleotide-independent manner.</text>
</comment>
<evidence type="ECO:0000259" key="8">
    <source>
        <dbReference type="PROSITE" id="PS51880"/>
    </source>
</evidence>
<dbReference type="HAMAP" id="MF_00944">
    <property type="entry name" value="YchF_OLA1_ATPase"/>
    <property type="match status" value="1"/>
</dbReference>
<dbReference type="KEGG" id="mgj:MGM1_0040"/>
<dbReference type="GO" id="GO:0043023">
    <property type="term" value="F:ribosomal large subunit binding"/>
    <property type="evidence" value="ECO:0007669"/>
    <property type="project" value="UniProtKB-UniRule"/>
</dbReference>
<keyword evidence="2" id="KW-0479">Metal-binding</keyword>
<proteinExistence type="inferred from homology"/>
<dbReference type="Gene3D" id="3.40.50.300">
    <property type="entry name" value="P-loop containing nucleotide triphosphate hydrolases"/>
    <property type="match status" value="1"/>
</dbReference>
<comment type="similarity">
    <text evidence="6">Belongs to the TRAFAC class OBG-HflX-like GTPase superfamily. OBG GTPase family. YchF/OLA1 subfamily.</text>
</comment>
<dbReference type="FunFam" id="3.10.20.30:FF:000001">
    <property type="entry name" value="Ribosome-binding ATPase YchF"/>
    <property type="match status" value="1"/>
</dbReference>
<dbReference type="PROSITE" id="PS51710">
    <property type="entry name" value="G_OBG"/>
    <property type="match status" value="1"/>
</dbReference>
<evidence type="ECO:0000256" key="2">
    <source>
        <dbReference type="ARBA" id="ARBA00022723"/>
    </source>
</evidence>
<dbReference type="InterPro" id="IPR012676">
    <property type="entry name" value="TGS-like"/>
</dbReference>
<dbReference type="GO" id="GO:0005737">
    <property type="term" value="C:cytoplasm"/>
    <property type="evidence" value="ECO:0007669"/>
    <property type="project" value="TreeGrafter"/>
</dbReference>
<dbReference type="CDD" id="cd04867">
    <property type="entry name" value="TGS_YchF_OLA1"/>
    <property type="match status" value="1"/>
</dbReference>
<evidence type="ECO:0000313" key="10">
    <source>
        <dbReference type="Proteomes" id="UP000030066"/>
    </source>
</evidence>
<dbReference type="InterPro" id="IPR004396">
    <property type="entry name" value="ATPase_YchF/OLA1"/>
</dbReference>
<evidence type="ECO:0000256" key="4">
    <source>
        <dbReference type="ARBA" id="ARBA00022840"/>
    </source>
</evidence>
<dbReference type="AlphaFoldDB" id="A0A097SS37"/>
<protein>
    <recommendedName>
        <fullName evidence="6">Ribosome-binding ATPase YchF</fullName>
    </recommendedName>
</protein>
<name>A0A097SS37_9BACT</name>
<gene>
    <name evidence="6 9" type="primary">ychF</name>
    <name evidence="9" type="ORF">MGM1_0040</name>
</gene>
<dbReference type="SUPFAM" id="SSF81271">
    <property type="entry name" value="TGS-like"/>
    <property type="match status" value="1"/>
</dbReference>
<dbReference type="InterPro" id="IPR004095">
    <property type="entry name" value="TGS"/>
</dbReference>
<evidence type="ECO:0000313" key="9">
    <source>
        <dbReference type="EMBL" id="AIV03391.1"/>
    </source>
</evidence>
<feature type="domain" description="TGS" evidence="8">
    <location>
        <begin position="282"/>
        <end position="365"/>
    </location>
</feature>
<dbReference type="GO" id="GO:0005524">
    <property type="term" value="F:ATP binding"/>
    <property type="evidence" value="ECO:0007669"/>
    <property type="project" value="UniProtKB-UniRule"/>
</dbReference>
<dbReference type="STRING" id="1318617.MGM1_0040"/>
<evidence type="ECO:0000256" key="1">
    <source>
        <dbReference type="ARBA" id="ARBA00001946"/>
    </source>
</evidence>
<dbReference type="GO" id="GO:0005525">
    <property type="term" value="F:GTP binding"/>
    <property type="evidence" value="ECO:0007669"/>
    <property type="project" value="InterPro"/>
</dbReference>
<dbReference type="NCBIfam" id="TIGR00092">
    <property type="entry name" value="redox-regulated ATPase YchF"/>
    <property type="match status" value="1"/>
</dbReference>
<dbReference type="HOGENOM" id="CLU_018395_0_1_14"/>
<feature type="binding site" evidence="6">
    <location>
        <begin position="12"/>
        <end position="17"/>
    </location>
    <ligand>
        <name>ATP</name>
        <dbReference type="ChEBI" id="CHEBI:30616"/>
    </ligand>
</feature>
<dbReference type="Gene3D" id="3.10.20.30">
    <property type="match status" value="1"/>
</dbReference>
<dbReference type="PANTHER" id="PTHR23305:SF18">
    <property type="entry name" value="OBG-TYPE G DOMAIN-CONTAINING PROTEIN"/>
    <property type="match status" value="1"/>
</dbReference>
<dbReference type="FunFam" id="1.10.150.300:FF:000001">
    <property type="entry name" value="Ribosome-binding ATPase YchF"/>
    <property type="match status" value="1"/>
</dbReference>
<dbReference type="EMBL" id="CP007711">
    <property type="protein sequence ID" value="AIV03391.1"/>
    <property type="molecule type" value="Genomic_DNA"/>
</dbReference>
<keyword evidence="4 6" id="KW-0067">ATP-binding</keyword>
<dbReference type="SUPFAM" id="SSF52540">
    <property type="entry name" value="P-loop containing nucleoside triphosphate hydrolases"/>
    <property type="match status" value="1"/>
</dbReference>
<dbReference type="Proteomes" id="UP000030066">
    <property type="component" value="Chromosome"/>
</dbReference>
<organism evidence="9 10">
    <name type="scientific">Candidatus Malacoplasma girerdii</name>
    <dbReference type="NCBI Taxonomy" id="1318617"/>
    <lineage>
        <taxon>Bacteria</taxon>
        <taxon>Bacillati</taxon>
        <taxon>Mycoplasmatota</taxon>
        <taxon>Mycoplasmoidales</taxon>
        <taxon>Mycoplasmoidaceae</taxon>
        <taxon>Malacoplasma</taxon>
    </lineage>
</organism>
<dbReference type="Pfam" id="PF06071">
    <property type="entry name" value="YchF-GTPase_C"/>
    <property type="match status" value="1"/>
</dbReference>
<dbReference type="PROSITE" id="PS51880">
    <property type="entry name" value="TGS"/>
    <property type="match status" value="1"/>
</dbReference>
<dbReference type="InterPro" id="IPR012675">
    <property type="entry name" value="Beta-grasp_dom_sf"/>
</dbReference>
<dbReference type="eggNOG" id="COG0012">
    <property type="taxonomic scope" value="Bacteria"/>
</dbReference>
<sequence>MSLSAGIVGLPNVGKSTLFNTITNLRVEAANYPFATIQPNVGVVKVKDQRLIDLANLINPEKITFATCTFVDIAGLVKGASKGEGLGNQFLANIREVDAICHVVRCFKDKDITHVFDTVDPVRDVEIINLELIMADLNVVTKRYSIVAAKHKSGDKSLEKEFNVLTKLKSLLEANKMPKDSDWDKEETLIIKNYNLLTSKPTIYIANIDSDDLNNPESNNNYLKLKEYVLKNTKDKILPISVSMEFEISLLDEKDKQDFISGLGVKEIGIDKLIKTTYDLLGLKTFFTFGKKETRAWTFKSGMTAPQCAGIIHTDFEKGFIRAEIYSYLDLLELKSEVTVKEKGKMHVEGKEYIMQDGDVCLFRFNI</sequence>
<reference evidence="9 10" key="1">
    <citation type="journal article" date="2014" name="PLoS ONE">
        <title>An emerging Mycoplasma associated with trichomoniasis, vaginal infection and disease.</title>
        <authorList>
            <consortium name="Vaginal Microbiome Consortium"/>
            <person name="Fettweis J.M."/>
            <person name="Serrano M.G."/>
            <person name="Huang B."/>
            <person name="Brooks J.P."/>
            <person name="Glascock A.L."/>
            <person name="Sheth N.U."/>
            <person name="Strauss J.F.III."/>
            <person name="Jefferson K.K."/>
            <person name="Buck G.A."/>
        </authorList>
    </citation>
    <scope>NUCLEOTIDE SEQUENCE [LARGE SCALE GENOMIC DNA]</scope>
    <source>
        <strain evidence="9 10">VCU_M1</strain>
    </source>
</reference>
<feature type="domain" description="OBG-type G" evidence="7">
    <location>
        <begin position="3"/>
        <end position="260"/>
    </location>
</feature>
<dbReference type="InterPro" id="IPR041706">
    <property type="entry name" value="YchF_N"/>
</dbReference>
<dbReference type="InterPro" id="IPR031167">
    <property type="entry name" value="G_OBG"/>
</dbReference>
<comment type="cofactor">
    <cofactor evidence="1">
        <name>Mg(2+)</name>
        <dbReference type="ChEBI" id="CHEBI:18420"/>
    </cofactor>
</comment>
<dbReference type="GO" id="GO:0046872">
    <property type="term" value="F:metal ion binding"/>
    <property type="evidence" value="ECO:0007669"/>
    <property type="project" value="UniProtKB-KW"/>
</dbReference>
<keyword evidence="10" id="KW-1185">Reference proteome</keyword>
<dbReference type="PANTHER" id="PTHR23305">
    <property type="entry name" value="OBG GTPASE FAMILY"/>
    <property type="match status" value="1"/>
</dbReference>
<keyword evidence="5" id="KW-0460">Magnesium</keyword>
<dbReference type="CDD" id="cd01900">
    <property type="entry name" value="YchF"/>
    <property type="match status" value="1"/>
</dbReference>
<dbReference type="InterPro" id="IPR013029">
    <property type="entry name" value="YchF_C"/>
</dbReference>
<dbReference type="Gene3D" id="1.10.150.300">
    <property type="entry name" value="TGS-like domain"/>
    <property type="match status" value="1"/>
</dbReference>
<dbReference type="GO" id="GO:0016887">
    <property type="term" value="F:ATP hydrolysis activity"/>
    <property type="evidence" value="ECO:0007669"/>
    <property type="project" value="UniProtKB-UniRule"/>
</dbReference>
<evidence type="ECO:0000256" key="6">
    <source>
        <dbReference type="HAMAP-Rule" id="MF_00944"/>
    </source>
</evidence>
<accession>A0A097SS37</accession>
<dbReference type="InterPro" id="IPR023192">
    <property type="entry name" value="TGS-like_dom_sf"/>
</dbReference>
<dbReference type="InterPro" id="IPR027417">
    <property type="entry name" value="P-loop_NTPase"/>
</dbReference>
<dbReference type="Pfam" id="PF01926">
    <property type="entry name" value="MMR_HSR1"/>
    <property type="match status" value="1"/>
</dbReference>